<dbReference type="InterPro" id="IPR014882">
    <property type="entry name" value="CathepsinC_exc"/>
</dbReference>
<keyword evidence="1" id="KW-0732">Signal</keyword>
<evidence type="ECO:0000259" key="3">
    <source>
        <dbReference type="Pfam" id="PF08773"/>
    </source>
</evidence>
<dbReference type="Pfam" id="PF00112">
    <property type="entry name" value="Peptidase_C1"/>
    <property type="match status" value="1"/>
</dbReference>
<reference evidence="4 5" key="1">
    <citation type="journal article" date="2018" name="PLoS ONE">
        <title>The draft genome of Kipferlia bialata reveals reductive genome evolution in fornicate parasites.</title>
        <authorList>
            <person name="Tanifuji G."/>
            <person name="Takabayashi S."/>
            <person name="Kume K."/>
            <person name="Takagi M."/>
            <person name="Nakayama T."/>
            <person name="Kamikawa R."/>
            <person name="Inagaki Y."/>
            <person name="Hashimoto T."/>
        </authorList>
    </citation>
    <scope>NUCLEOTIDE SEQUENCE [LARGE SCALE GENOMIC DNA]</scope>
    <source>
        <strain evidence="4">NY0173</strain>
    </source>
</reference>
<comment type="caution">
    <text evidence="4">The sequence shown here is derived from an EMBL/GenBank/DDBJ whole genome shotgun (WGS) entry which is preliminary data.</text>
</comment>
<accession>A0A9K3D456</accession>
<evidence type="ECO:0000259" key="2">
    <source>
        <dbReference type="Pfam" id="PF00112"/>
    </source>
</evidence>
<sequence>MRVSMLLALVGMALIGLCVCDTPASCMTDQVLGEWVFSLSRAGDELPTSDQMDCSAYQTKETYKVVLMSPNLAFDTDGLGGTWTMIYNQGFEVTIGGRKLFHFFKWDEAEDGTVTSYCGDSMPGMGWAHKATIPPTRWQCYSATKAVPIPPTTYSVKSHPLSESPMARPFAHVSGPITDRYLEGQSSWYSVEHPMWHDLPHSTIQRMGGSVRQPVERMAETNRVWSHPSALVEDSMFGSETYQHRVGAVLTGDLPTNWDWRDIDGTDYVTAVRDQGHCGSCFSFSTTGAIAFGTYW</sequence>
<evidence type="ECO:0000313" key="5">
    <source>
        <dbReference type="Proteomes" id="UP000265618"/>
    </source>
</evidence>
<dbReference type="GO" id="GO:0006508">
    <property type="term" value="P:proteolysis"/>
    <property type="evidence" value="ECO:0007669"/>
    <property type="project" value="InterPro"/>
</dbReference>
<dbReference type="Proteomes" id="UP000265618">
    <property type="component" value="Unassembled WGS sequence"/>
</dbReference>
<dbReference type="Gene3D" id="3.90.70.10">
    <property type="entry name" value="Cysteine proteinases"/>
    <property type="match status" value="1"/>
</dbReference>
<feature type="domain" description="Cathepsin C exclusion" evidence="3">
    <location>
        <begin position="21"/>
        <end position="145"/>
    </location>
</feature>
<proteinExistence type="predicted"/>
<protein>
    <submittedName>
        <fullName evidence="4">Peptidase C1A</fullName>
    </submittedName>
</protein>
<feature type="signal peptide" evidence="1">
    <location>
        <begin position="1"/>
        <end position="20"/>
    </location>
</feature>
<dbReference type="InterPro" id="IPR036496">
    <property type="entry name" value="CathepsinC_exc_dom_sf"/>
</dbReference>
<dbReference type="GO" id="GO:0008234">
    <property type="term" value="F:cysteine-type peptidase activity"/>
    <property type="evidence" value="ECO:0007669"/>
    <property type="project" value="InterPro"/>
</dbReference>
<name>A0A9K3D456_9EUKA</name>
<dbReference type="AlphaFoldDB" id="A0A9K3D456"/>
<evidence type="ECO:0000313" key="4">
    <source>
        <dbReference type="EMBL" id="GIQ87533.1"/>
    </source>
</evidence>
<dbReference type="EMBL" id="BDIP01003302">
    <property type="protein sequence ID" value="GIQ87533.1"/>
    <property type="molecule type" value="Genomic_DNA"/>
</dbReference>
<dbReference type="InterPro" id="IPR000668">
    <property type="entry name" value="Peptidase_C1A_C"/>
</dbReference>
<feature type="chain" id="PRO_5039937080" evidence="1">
    <location>
        <begin position="21"/>
        <end position="296"/>
    </location>
</feature>
<organism evidence="4 5">
    <name type="scientific">Kipferlia bialata</name>
    <dbReference type="NCBI Taxonomy" id="797122"/>
    <lineage>
        <taxon>Eukaryota</taxon>
        <taxon>Metamonada</taxon>
        <taxon>Carpediemonas-like organisms</taxon>
        <taxon>Kipferlia</taxon>
    </lineage>
</organism>
<dbReference type="Gene3D" id="2.40.128.80">
    <property type="entry name" value="Cathepsin C, exclusion domain"/>
    <property type="match status" value="1"/>
</dbReference>
<dbReference type="OrthoDB" id="3789175at2759"/>
<keyword evidence="5" id="KW-1185">Reference proteome</keyword>
<feature type="domain" description="Peptidase C1A papain C-terminal" evidence="2">
    <location>
        <begin position="254"/>
        <end position="290"/>
    </location>
</feature>
<dbReference type="SUPFAM" id="SSF75001">
    <property type="entry name" value="Dipeptidyl peptidase I (cathepsin C), exclusion domain"/>
    <property type="match status" value="1"/>
</dbReference>
<dbReference type="Pfam" id="PF08773">
    <property type="entry name" value="CathepsinC_exc"/>
    <property type="match status" value="1"/>
</dbReference>
<evidence type="ECO:0000256" key="1">
    <source>
        <dbReference type="SAM" id="SignalP"/>
    </source>
</evidence>
<gene>
    <name evidence="4" type="ORF">KIPB_009586</name>
</gene>
<dbReference type="SUPFAM" id="SSF54001">
    <property type="entry name" value="Cysteine proteinases"/>
    <property type="match status" value="1"/>
</dbReference>
<dbReference type="InterPro" id="IPR038765">
    <property type="entry name" value="Papain-like_cys_pep_sf"/>
</dbReference>